<dbReference type="Proteomes" id="UP000229896">
    <property type="component" value="Unassembled WGS sequence"/>
</dbReference>
<name>A0A2M6YCE2_9BACT</name>
<accession>A0A2M6YCE2</accession>
<proteinExistence type="predicted"/>
<dbReference type="AlphaFoldDB" id="A0A2M6YCE2"/>
<sequence length="83" mass="9658">MPGEPRAHPGLSKLTNILPVWNKSIELLFNENAIDENGVDKLNSIWYILYTNIKIYYCEILLRNKLTFKYISFKLTKLGKGKL</sequence>
<comment type="caution">
    <text evidence="1">The sequence shown here is derived from an EMBL/GenBank/DDBJ whole genome shotgun (WGS) entry which is preliminary data.</text>
</comment>
<dbReference type="EMBL" id="PEXI01000047">
    <property type="protein sequence ID" value="PIU24365.1"/>
    <property type="molecule type" value="Genomic_DNA"/>
</dbReference>
<organism evidence="1 2">
    <name type="scientific">Candidatus Berkelbacteria bacterium CG08_land_8_20_14_0_20_39_8</name>
    <dbReference type="NCBI Taxonomy" id="1974511"/>
    <lineage>
        <taxon>Bacteria</taxon>
        <taxon>Candidatus Berkelbacteria</taxon>
    </lineage>
</organism>
<reference evidence="2" key="1">
    <citation type="submission" date="2017-09" db="EMBL/GenBank/DDBJ databases">
        <title>Depth-based differentiation of microbial function through sediment-hosted aquifers and enrichment of novel symbionts in the deep terrestrial subsurface.</title>
        <authorList>
            <person name="Probst A.J."/>
            <person name="Ladd B."/>
            <person name="Jarett J.K."/>
            <person name="Geller-Mcgrath D.E."/>
            <person name="Sieber C.M.K."/>
            <person name="Emerson J.B."/>
            <person name="Anantharaman K."/>
            <person name="Thomas B.C."/>
            <person name="Malmstrom R."/>
            <person name="Stieglmeier M."/>
            <person name="Klingl A."/>
            <person name="Woyke T."/>
            <person name="Ryan C.M."/>
            <person name="Banfield J.F."/>
        </authorList>
    </citation>
    <scope>NUCLEOTIDE SEQUENCE [LARGE SCALE GENOMIC DNA]</scope>
</reference>
<evidence type="ECO:0000313" key="2">
    <source>
        <dbReference type="Proteomes" id="UP000229896"/>
    </source>
</evidence>
<gene>
    <name evidence="1" type="ORF">COT12_01385</name>
</gene>
<protein>
    <submittedName>
        <fullName evidence="1">Uncharacterized protein</fullName>
    </submittedName>
</protein>
<evidence type="ECO:0000313" key="1">
    <source>
        <dbReference type="EMBL" id="PIU24365.1"/>
    </source>
</evidence>